<protein>
    <recommendedName>
        <fullName evidence="4">Yip1 domain-containing protein</fullName>
    </recommendedName>
</protein>
<keyword evidence="1" id="KW-0472">Membrane</keyword>
<evidence type="ECO:0000313" key="3">
    <source>
        <dbReference type="Proteomes" id="UP000182829"/>
    </source>
</evidence>
<sequence length="182" mass="18671">MLPSNQHALRTAYDQYGPRTDRDDIAAGYAAAIGAVLSAALYVLSVWLVNSGHLGLDWSPYFAALEFHWVVYSSTVGSVIAAPTAFLIGVAGWRAIQTQTAFSGVLRGVVGAAATYVAAFVPIAAIFFVTGVGSAAAGSALANALELAGIVVAVGFALTWWLTIPIGCLVGVAYTVSSSTTA</sequence>
<feature type="transmembrane region" description="Helical" evidence="1">
    <location>
        <begin position="26"/>
        <end position="49"/>
    </location>
</feature>
<evidence type="ECO:0008006" key="4">
    <source>
        <dbReference type="Google" id="ProtNLM"/>
    </source>
</evidence>
<dbReference type="AlphaFoldDB" id="A0A1I3QTG4"/>
<proteinExistence type="predicted"/>
<organism evidence="2 3">
    <name type="scientific">Natronobacterium gregoryi</name>
    <dbReference type="NCBI Taxonomy" id="44930"/>
    <lineage>
        <taxon>Archaea</taxon>
        <taxon>Methanobacteriati</taxon>
        <taxon>Methanobacteriota</taxon>
        <taxon>Stenosarchaea group</taxon>
        <taxon>Halobacteria</taxon>
        <taxon>Halobacteriales</taxon>
        <taxon>Natrialbaceae</taxon>
        <taxon>Natronobacterium</taxon>
    </lineage>
</organism>
<gene>
    <name evidence="2" type="ORF">SAMN05443661_12445</name>
</gene>
<dbReference type="RefSeq" id="WP_005580022.1">
    <property type="nucleotide sequence ID" value="NZ_FORO01000024.1"/>
</dbReference>
<dbReference type="OrthoDB" id="204732at2157"/>
<keyword evidence="1" id="KW-1133">Transmembrane helix</keyword>
<feature type="transmembrane region" description="Helical" evidence="1">
    <location>
        <begin position="69"/>
        <end position="93"/>
    </location>
</feature>
<dbReference type="EMBL" id="FORO01000024">
    <property type="protein sequence ID" value="SFJ36541.1"/>
    <property type="molecule type" value="Genomic_DNA"/>
</dbReference>
<dbReference type="GeneID" id="14207377"/>
<feature type="transmembrane region" description="Helical" evidence="1">
    <location>
        <begin position="150"/>
        <end position="176"/>
    </location>
</feature>
<dbReference type="OMA" id="WLTIPIG"/>
<feature type="transmembrane region" description="Helical" evidence="1">
    <location>
        <begin position="105"/>
        <end position="130"/>
    </location>
</feature>
<evidence type="ECO:0000256" key="1">
    <source>
        <dbReference type="SAM" id="Phobius"/>
    </source>
</evidence>
<evidence type="ECO:0000313" key="2">
    <source>
        <dbReference type="EMBL" id="SFJ36541.1"/>
    </source>
</evidence>
<reference evidence="2 3" key="1">
    <citation type="submission" date="2016-10" db="EMBL/GenBank/DDBJ databases">
        <authorList>
            <person name="de Groot N.N."/>
        </authorList>
    </citation>
    <scope>NUCLEOTIDE SEQUENCE [LARGE SCALE GENOMIC DNA]</scope>
    <source>
        <strain evidence="2 3">SP2</strain>
    </source>
</reference>
<accession>A0A1I3QTG4</accession>
<dbReference type="Proteomes" id="UP000182829">
    <property type="component" value="Unassembled WGS sequence"/>
</dbReference>
<name>A0A1I3QTG4_9EURY</name>
<keyword evidence="1" id="KW-0812">Transmembrane</keyword>